<protein>
    <submittedName>
        <fullName evidence="3">SDR family oxidoreductase</fullName>
    </submittedName>
</protein>
<organism evidence="3 4">
    <name type="scientific">Glycomyces terrestris</name>
    <dbReference type="NCBI Taxonomy" id="2493553"/>
    <lineage>
        <taxon>Bacteria</taxon>
        <taxon>Bacillati</taxon>
        <taxon>Actinomycetota</taxon>
        <taxon>Actinomycetes</taxon>
        <taxon>Glycomycetales</taxon>
        <taxon>Glycomycetaceae</taxon>
        <taxon>Glycomyces</taxon>
    </lineage>
</organism>
<dbReference type="CDD" id="cd05233">
    <property type="entry name" value="SDR_c"/>
    <property type="match status" value="1"/>
</dbReference>
<dbReference type="SUPFAM" id="SSF51735">
    <property type="entry name" value="NAD(P)-binding Rossmann-fold domains"/>
    <property type="match status" value="1"/>
</dbReference>
<dbReference type="PANTHER" id="PTHR43669:SF3">
    <property type="entry name" value="ALCOHOL DEHYDROGENASE, PUTATIVE (AFU_ORTHOLOGUE AFUA_3G03445)-RELATED"/>
    <property type="match status" value="1"/>
</dbReference>
<evidence type="ECO:0000313" key="3">
    <source>
        <dbReference type="EMBL" id="RRR96793.1"/>
    </source>
</evidence>
<dbReference type="GO" id="GO:0016491">
    <property type="term" value="F:oxidoreductase activity"/>
    <property type="evidence" value="ECO:0007669"/>
    <property type="project" value="UniProtKB-KW"/>
</dbReference>
<proteinExistence type="inferred from homology"/>
<keyword evidence="4" id="KW-1185">Reference proteome</keyword>
<accession>A0A426UT12</accession>
<keyword evidence="2" id="KW-0560">Oxidoreductase</keyword>
<dbReference type="Proteomes" id="UP000277256">
    <property type="component" value="Unassembled WGS sequence"/>
</dbReference>
<name>A0A426UT12_9ACTN</name>
<dbReference type="InterPro" id="IPR036291">
    <property type="entry name" value="NAD(P)-bd_dom_sf"/>
</dbReference>
<dbReference type="Gene3D" id="3.40.50.720">
    <property type="entry name" value="NAD(P)-binding Rossmann-like Domain"/>
    <property type="match status" value="1"/>
</dbReference>
<comment type="similarity">
    <text evidence="1">Belongs to the short-chain dehydrogenases/reductases (SDR) family.</text>
</comment>
<dbReference type="PRINTS" id="PR00081">
    <property type="entry name" value="GDHRDH"/>
</dbReference>
<dbReference type="RefSeq" id="WP_125249547.1">
    <property type="nucleotide sequence ID" value="NZ_RSEB01000006.1"/>
</dbReference>
<reference evidence="3 4" key="1">
    <citation type="submission" date="2018-12" db="EMBL/GenBank/DDBJ databases">
        <title>Glycomyces sp. YIM 121974 draft genome.</title>
        <authorList>
            <person name="Li Q."/>
        </authorList>
    </citation>
    <scope>NUCLEOTIDE SEQUENCE [LARGE SCALE GENOMIC DNA]</scope>
    <source>
        <strain evidence="3 4">YIM 121974</strain>
    </source>
</reference>
<comment type="caution">
    <text evidence="3">The sequence shown here is derived from an EMBL/GenBank/DDBJ whole genome shotgun (WGS) entry which is preliminary data.</text>
</comment>
<dbReference type="InterPro" id="IPR002347">
    <property type="entry name" value="SDR_fam"/>
</dbReference>
<gene>
    <name evidence="3" type="ORF">EIW28_20300</name>
</gene>
<sequence>MLLNDKNAVVYGAAGAVGSAVARAFAREGARVHLTGRRLGALEALAEDIRASGGEAEAAEVDALDERAVAEHLDAVAGRAGTIDVSFNAVGVPQHHMQGTPLTELRIEHFSTPIETYTRSHFLTGRAAARHMVAQGSGVILMHTPTPSALGIPLMGGMSPAWAAVESLNRQFSAEWAQHGVRAVCLRTTGIEGTATIDVVFGLHAKAYGITADEFGAMMADRTHRKRATSMDELADAAAFLASDRAAALTGTVANLTGGFVVD</sequence>
<evidence type="ECO:0000313" key="4">
    <source>
        <dbReference type="Proteomes" id="UP000277256"/>
    </source>
</evidence>
<dbReference type="EMBL" id="RSEB01000006">
    <property type="protein sequence ID" value="RRR96793.1"/>
    <property type="molecule type" value="Genomic_DNA"/>
</dbReference>
<dbReference type="Pfam" id="PF13561">
    <property type="entry name" value="adh_short_C2"/>
    <property type="match status" value="1"/>
</dbReference>
<dbReference type="OrthoDB" id="670853at2"/>
<dbReference type="PANTHER" id="PTHR43669">
    <property type="entry name" value="5-KETO-D-GLUCONATE 5-REDUCTASE"/>
    <property type="match status" value="1"/>
</dbReference>
<evidence type="ECO:0000256" key="2">
    <source>
        <dbReference type="ARBA" id="ARBA00023002"/>
    </source>
</evidence>
<evidence type="ECO:0000256" key="1">
    <source>
        <dbReference type="ARBA" id="ARBA00006484"/>
    </source>
</evidence>
<dbReference type="AlphaFoldDB" id="A0A426UT12"/>